<reference evidence="7 8" key="1">
    <citation type="submission" date="2024-04" db="EMBL/GenBank/DDBJ databases">
        <authorList>
            <person name="Fracassetti M."/>
        </authorList>
    </citation>
    <scope>NUCLEOTIDE SEQUENCE [LARGE SCALE GENOMIC DNA]</scope>
</reference>
<dbReference type="InterPro" id="IPR001841">
    <property type="entry name" value="Znf_RING"/>
</dbReference>
<dbReference type="PANTHER" id="PTHR45798:SF97">
    <property type="entry name" value="ALCOHOL-SENSITIVE RING FINGER PROTEIN 1"/>
    <property type="match status" value="1"/>
</dbReference>
<evidence type="ECO:0000313" key="7">
    <source>
        <dbReference type="EMBL" id="CAL1363472.1"/>
    </source>
</evidence>
<evidence type="ECO:0000313" key="8">
    <source>
        <dbReference type="Proteomes" id="UP001497516"/>
    </source>
</evidence>
<evidence type="ECO:0000256" key="1">
    <source>
        <dbReference type="ARBA" id="ARBA00022723"/>
    </source>
</evidence>
<name>A0AAV2D1I3_9ROSI</name>
<keyword evidence="8" id="KW-1185">Reference proteome</keyword>
<dbReference type="PROSITE" id="PS50089">
    <property type="entry name" value="ZF_RING_2"/>
    <property type="match status" value="1"/>
</dbReference>
<keyword evidence="5" id="KW-1133">Transmembrane helix</keyword>
<evidence type="ECO:0000259" key="6">
    <source>
        <dbReference type="PROSITE" id="PS50089"/>
    </source>
</evidence>
<evidence type="ECO:0000256" key="2">
    <source>
        <dbReference type="ARBA" id="ARBA00022771"/>
    </source>
</evidence>
<dbReference type="GO" id="GO:0008270">
    <property type="term" value="F:zinc ion binding"/>
    <property type="evidence" value="ECO:0007669"/>
    <property type="project" value="UniProtKB-KW"/>
</dbReference>
<dbReference type="SUPFAM" id="SSF57850">
    <property type="entry name" value="RING/U-box"/>
    <property type="match status" value="1"/>
</dbReference>
<dbReference type="EMBL" id="OZ034814">
    <property type="protein sequence ID" value="CAL1363472.1"/>
    <property type="molecule type" value="Genomic_DNA"/>
</dbReference>
<sequence>MPQGYGAAEAGLQDHLTSEVDEWDGLSPTVSRTTLLIIIFSCLVITVVLYVLIKGCIFSDNHHHQDDEAAAEEGQVATAIELQSLPEQRYGDVAVAEESLGAINDGSCCICLEQLADEDLVTILHGCRHLFHHHCIRDWALEGSRQG</sequence>
<evidence type="ECO:0000256" key="3">
    <source>
        <dbReference type="ARBA" id="ARBA00022833"/>
    </source>
</evidence>
<protein>
    <recommendedName>
        <fullName evidence="6">RING-type domain-containing protein</fullName>
    </recommendedName>
</protein>
<feature type="transmembrane region" description="Helical" evidence="5">
    <location>
        <begin position="33"/>
        <end position="53"/>
    </location>
</feature>
<proteinExistence type="predicted"/>
<keyword evidence="1" id="KW-0479">Metal-binding</keyword>
<evidence type="ECO:0000256" key="4">
    <source>
        <dbReference type="PROSITE-ProRule" id="PRU00175"/>
    </source>
</evidence>
<accession>A0AAV2D1I3</accession>
<organism evidence="7 8">
    <name type="scientific">Linum trigynum</name>
    <dbReference type="NCBI Taxonomy" id="586398"/>
    <lineage>
        <taxon>Eukaryota</taxon>
        <taxon>Viridiplantae</taxon>
        <taxon>Streptophyta</taxon>
        <taxon>Embryophyta</taxon>
        <taxon>Tracheophyta</taxon>
        <taxon>Spermatophyta</taxon>
        <taxon>Magnoliopsida</taxon>
        <taxon>eudicotyledons</taxon>
        <taxon>Gunneridae</taxon>
        <taxon>Pentapetalae</taxon>
        <taxon>rosids</taxon>
        <taxon>fabids</taxon>
        <taxon>Malpighiales</taxon>
        <taxon>Linaceae</taxon>
        <taxon>Linum</taxon>
    </lineage>
</organism>
<dbReference type="InterPro" id="IPR052788">
    <property type="entry name" value="RING-type_E3_ligase_ATL"/>
</dbReference>
<keyword evidence="2 4" id="KW-0863">Zinc-finger</keyword>
<dbReference type="Pfam" id="PF13639">
    <property type="entry name" value="zf-RING_2"/>
    <property type="match status" value="1"/>
</dbReference>
<keyword evidence="5" id="KW-0812">Transmembrane</keyword>
<dbReference type="Gene3D" id="3.30.40.10">
    <property type="entry name" value="Zinc/RING finger domain, C3HC4 (zinc finger)"/>
    <property type="match status" value="1"/>
</dbReference>
<dbReference type="PANTHER" id="PTHR45798">
    <property type="entry name" value="RING-H2 FINGER PROTEIN ATL61-RELATED-RELATED"/>
    <property type="match status" value="1"/>
</dbReference>
<keyword evidence="5" id="KW-0472">Membrane</keyword>
<gene>
    <name evidence="7" type="ORF">LTRI10_LOCUS9937</name>
</gene>
<keyword evidence="3" id="KW-0862">Zinc</keyword>
<evidence type="ECO:0000256" key="5">
    <source>
        <dbReference type="SAM" id="Phobius"/>
    </source>
</evidence>
<dbReference type="InterPro" id="IPR013083">
    <property type="entry name" value="Znf_RING/FYVE/PHD"/>
</dbReference>
<dbReference type="AlphaFoldDB" id="A0AAV2D1I3"/>
<feature type="domain" description="RING-type" evidence="6">
    <location>
        <begin position="108"/>
        <end position="139"/>
    </location>
</feature>
<dbReference type="Proteomes" id="UP001497516">
    <property type="component" value="Chromosome 10"/>
</dbReference>